<evidence type="ECO:0000313" key="2">
    <source>
        <dbReference type="Proteomes" id="UP001234989"/>
    </source>
</evidence>
<keyword evidence="2" id="KW-1185">Reference proteome</keyword>
<name>A0AAF0Q8W8_SOLVR</name>
<dbReference type="AlphaFoldDB" id="A0AAF0Q8W8"/>
<proteinExistence type="predicted"/>
<dbReference type="Proteomes" id="UP001234989">
    <property type="component" value="Chromosome 2"/>
</dbReference>
<reference evidence="1" key="1">
    <citation type="submission" date="2023-08" db="EMBL/GenBank/DDBJ databases">
        <title>A de novo genome assembly of Solanum verrucosum Schlechtendal, a Mexican diploid species geographically isolated from the other diploid A-genome species in potato relatives.</title>
        <authorList>
            <person name="Hosaka K."/>
        </authorList>
    </citation>
    <scope>NUCLEOTIDE SEQUENCE</scope>
    <source>
        <tissue evidence="1">Young leaves</tissue>
    </source>
</reference>
<sequence length="103" mass="12179">RERKKERGRKTQDFVKIIQGCEWNSSGVIPIKVWGELIHVSGLLFDLDWLYIEGTIDPNCLGKELWKLVEFRDEKRKRKVGSCWAKKGWESCLSERHKNFSEV</sequence>
<accession>A0AAF0Q8W8</accession>
<organism evidence="1 2">
    <name type="scientific">Solanum verrucosum</name>
    <dbReference type="NCBI Taxonomy" id="315347"/>
    <lineage>
        <taxon>Eukaryota</taxon>
        <taxon>Viridiplantae</taxon>
        <taxon>Streptophyta</taxon>
        <taxon>Embryophyta</taxon>
        <taxon>Tracheophyta</taxon>
        <taxon>Spermatophyta</taxon>
        <taxon>Magnoliopsida</taxon>
        <taxon>eudicotyledons</taxon>
        <taxon>Gunneridae</taxon>
        <taxon>Pentapetalae</taxon>
        <taxon>asterids</taxon>
        <taxon>lamiids</taxon>
        <taxon>Solanales</taxon>
        <taxon>Solanaceae</taxon>
        <taxon>Solanoideae</taxon>
        <taxon>Solaneae</taxon>
        <taxon>Solanum</taxon>
    </lineage>
</organism>
<feature type="non-terminal residue" evidence="1">
    <location>
        <position position="1"/>
    </location>
</feature>
<dbReference type="EMBL" id="CP133613">
    <property type="protein sequence ID" value="WMV16935.1"/>
    <property type="molecule type" value="Genomic_DNA"/>
</dbReference>
<protein>
    <submittedName>
        <fullName evidence="1">Uncharacterized protein</fullName>
    </submittedName>
</protein>
<evidence type="ECO:0000313" key="1">
    <source>
        <dbReference type="EMBL" id="WMV16935.1"/>
    </source>
</evidence>
<gene>
    <name evidence="1" type="ORF">MTR67_010320</name>
</gene>